<sequence length="283" mass="30637">MASVKIAYHYQFAFTKTITMRLNPTYIFIMLLGACTFMGCDKEDHPEGFVMKFWNVQLSGANVVPSSEGNNSHAYALLYLRDDYQLYYDIYFDSLSKGSSPGVVEIRMGNAIENGETILTLDGNFQDGKLKGNVDFPKSLADSAINNDAYITVAGAGNGALARGQLAKEVVYTLDLPLTGDQVVPGVSTTATGTAYLRITEDFSVYFAIDCKNVPAGETLTGAHLHSATGDMLFNFASGPADFNVPKSGEGSNDILNALKKDAVYIDVHSDQHPDGLLRGNLR</sequence>
<proteinExistence type="predicted"/>
<dbReference type="PROSITE" id="PS50933">
    <property type="entry name" value="CHRD"/>
    <property type="match status" value="1"/>
</dbReference>
<protein>
    <recommendedName>
        <fullName evidence="1">CHRD domain-containing protein</fullName>
    </recommendedName>
</protein>
<gene>
    <name evidence="2" type="ORF">COR50_16915</name>
</gene>
<evidence type="ECO:0000259" key="1">
    <source>
        <dbReference type="PROSITE" id="PS50933"/>
    </source>
</evidence>
<dbReference type="InterPro" id="IPR010895">
    <property type="entry name" value="CHRD"/>
</dbReference>
<organism evidence="2 3">
    <name type="scientific">Chitinophaga caeni</name>
    <dbReference type="NCBI Taxonomy" id="2029983"/>
    <lineage>
        <taxon>Bacteria</taxon>
        <taxon>Pseudomonadati</taxon>
        <taxon>Bacteroidota</taxon>
        <taxon>Chitinophagia</taxon>
        <taxon>Chitinophagales</taxon>
        <taxon>Chitinophagaceae</taxon>
        <taxon>Chitinophaga</taxon>
    </lineage>
</organism>
<dbReference type="AlphaFoldDB" id="A0A291QXQ0"/>
<dbReference type="Pfam" id="PF07452">
    <property type="entry name" value="CHRD"/>
    <property type="match status" value="2"/>
</dbReference>
<dbReference type="PROSITE" id="PS51257">
    <property type="entry name" value="PROKAR_LIPOPROTEIN"/>
    <property type="match status" value="1"/>
</dbReference>
<feature type="domain" description="CHRD" evidence="1">
    <location>
        <begin position="170"/>
        <end position="283"/>
    </location>
</feature>
<keyword evidence="3" id="KW-1185">Reference proteome</keyword>
<reference evidence="2 3" key="1">
    <citation type="submission" date="2017-10" db="EMBL/GenBank/DDBJ databases">
        <title>Paenichitinophaga pekingensis gen. nov., sp. nov., isolated from activated sludge.</title>
        <authorList>
            <person name="Jin D."/>
            <person name="Kong X."/>
            <person name="Deng Y."/>
            <person name="Bai Z."/>
        </authorList>
    </citation>
    <scope>NUCLEOTIDE SEQUENCE [LARGE SCALE GENOMIC DNA]</scope>
    <source>
        <strain evidence="2 3">13</strain>
    </source>
</reference>
<dbReference type="SMART" id="SM00754">
    <property type="entry name" value="CHRD"/>
    <property type="match status" value="2"/>
</dbReference>
<dbReference type="Proteomes" id="UP000220133">
    <property type="component" value="Chromosome"/>
</dbReference>
<name>A0A291QXQ0_9BACT</name>
<accession>A0A291QXQ0</accession>
<evidence type="ECO:0000313" key="2">
    <source>
        <dbReference type="EMBL" id="ATL48707.1"/>
    </source>
</evidence>
<evidence type="ECO:0000313" key="3">
    <source>
        <dbReference type="Proteomes" id="UP000220133"/>
    </source>
</evidence>
<dbReference type="KEGG" id="cbae:COR50_16915"/>
<dbReference type="EMBL" id="CP023777">
    <property type="protein sequence ID" value="ATL48707.1"/>
    <property type="molecule type" value="Genomic_DNA"/>
</dbReference>